<dbReference type="EMBL" id="CAJNOH010006786">
    <property type="protein sequence ID" value="CAF1441263.1"/>
    <property type="molecule type" value="Genomic_DNA"/>
</dbReference>
<evidence type="ECO:0000313" key="2">
    <source>
        <dbReference type="EMBL" id="CAF1636003.1"/>
    </source>
</evidence>
<protein>
    <submittedName>
        <fullName evidence="1">Uncharacterized protein</fullName>
    </submittedName>
</protein>
<accession>A0A815NL85</accession>
<dbReference type="Proteomes" id="UP000663854">
    <property type="component" value="Unassembled WGS sequence"/>
</dbReference>
<dbReference type="Proteomes" id="UP000663870">
    <property type="component" value="Unassembled WGS sequence"/>
</dbReference>
<comment type="caution">
    <text evidence="1">The sequence shown here is derived from an EMBL/GenBank/DDBJ whole genome shotgun (WGS) entry which is preliminary data.</text>
</comment>
<evidence type="ECO:0000313" key="4">
    <source>
        <dbReference type="Proteomes" id="UP000663870"/>
    </source>
</evidence>
<proteinExistence type="predicted"/>
<evidence type="ECO:0000313" key="3">
    <source>
        <dbReference type="Proteomes" id="UP000663854"/>
    </source>
</evidence>
<reference evidence="1" key="1">
    <citation type="submission" date="2021-02" db="EMBL/GenBank/DDBJ databases">
        <authorList>
            <person name="Nowell W R."/>
        </authorList>
    </citation>
    <scope>NUCLEOTIDE SEQUENCE</scope>
</reference>
<name>A0A815NL85_9BILA</name>
<gene>
    <name evidence="2" type="ORF">JXQ802_LOCUS52501</name>
    <name evidence="1" type="ORF">PYM288_LOCUS36164</name>
</gene>
<keyword evidence="4" id="KW-1185">Reference proteome</keyword>
<evidence type="ECO:0000313" key="1">
    <source>
        <dbReference type="EMBL" id="CAF1441263.1"/>
    </source>
</evidence>
<dbReference type="AlphaFoldDB" id="A0A815NL85"/>
<organism evidence="1 3">
    <name type="scientific">Rotaria sordida</name>
    <dbReference type="NCBI Taxonomy" id="392033"/>
    <lineage>
        <taxon>Eukaryota</taxon>
        <taxon>Metazoa</taxon>
        <taxon>Spiralia</taxon>
        <taxon>Gnathifera</taxon>
        <taxon>Rotifera</taxon>
        <taxon>Eurotatoria</taxon>
        <taxon>Bdelloidea</taxon>
        <taxon>Philodinida</taxon>
        <taxon>Philodinidae</taxon>
        <taxon>Rotaria</taxon>
    </lineage>
</organism>
<dbReference type="EMBL" id="CAJNOL010008393">
    <property type="protein sequence ID" value="CAF1636003.1"/>
    <property type="molecule type" value="Genomic_DNA"/>
</dbReference>
<sequence length="114" mass="13372">MENLDDKHVDMLQRNLSAYEVDGIQCQLTFQKKTITLDSTDSSSCSLEYDKNKVSLYFQKHIREFDYIDIAIVHTISDKFASPLETLKHRDVPVDRLLQQNHQYIRSTIPIIQQ</sequence>